<organism evidence="2 3">
    <name type="scientific">Candidatus Gallipaludibacter merdavium</name>
    <dbReference type="NCBI Taxonomy" id="2840839"/>
    <lineage>
        <taxon>Bacteria</taxon>
        <taxon>Pseudomonadati</taxon>
        <taxon>Bacteroidota</taxon>
        <taxon>Bacteroidia</taxon>
        <taxon>Bacteroidales</taxon>
        <taxon>Candidatus Gallipaludibacter</taxon>
    </lineage>
</organism>
<feature type="domain" description="N-acetyltransferase" evidence="1">
    <location>
        <begin position="14"/>
        <end position="161"/>
    </location>
</feature>
<dbReference type="SUPFAM" id="SSF55729">
    <property type="entry name" value="Acyl-CoA N-acyltransferases (Nat)"/>
    <property type="match status" value="1"/>
</dbReference>
<sequence>MDKSLPLPKKERIMEIQRLTAVNQLYYEEMLQLYQDAFPVEERRPVEKLNELVENKKSFVANALVHDGQFAGLLNYWEFDSFIYLEHLAMLPQLRGQNLGGMLLETLKKDIHLPLVLEAERPETEIAARRAAFYQRHGFHVVDKDYMQPPYRAGEDEFPLWLFSTDEHFSLENVRLIKQEVYGVFAHSRS</sequence>
<dbReference type="GO" id="GO:0016747">
    <property type="term" value="F:acyltransferase activity, transferring groups other than amino-acyl groups"/>
    <property type="evidence" value="ECO:0007669"/>
    <property type="project" value="InterPro"/>
</dbReference>
<reference evidence="2" key="2">
    <citation type="journal article" date="2021" name="PeerJ">
        <title>Extensive microbial diversity within the chicken gut microbiome revealed by metagenomics and culture.</title>
        <authorList>
            <person name="Gilroy R."/>
            <person name="Ravi A."/>
            <person name="Getino M."/>
            <person name="Pursley I."/>
            <person name="Horton D.L."/>
            <person name="Alikhan N.F."/>
            <person name="Baker D."/>
            <person name="Gharbi K."/>
            <person name="Hall N."/>
            <person name="Watson M."/>
            <person name="Adriaenssens E.M."/>
            <person name="Foster-Nyarko E."/>
            <person name="Jarju S."/>
            <person name="Secka A."/>
            <person name="Antonio M."/>
            <person name="Oren A."/>
            <person name="Chaudhuri R.R."/>
            <person name="La Ragione R."/>
            <person name="Hildebrand F."/>
            <person name="Pallen M.J."/>
        </authorList>
    </citation>
    <scope>NUCLEOTIDE SEQUENCE</scope>
    <source>
        <strain evidence="2">G3-3990</strain>
    </source>
</reference>
<proteinExistence type="predicted"/>
<reference evidence="2" key="1">
    <citation type="submission" date="2020-10" db="EMBL/GenBank/DDBJ databases">
        <authorList>
            <person name="Gilroy R."/>
        </authorList>
    </citation>
    <scope>NUCLEOTIDE SEQUENCE</scope>
    <source>
        <strain evidence="2">G3-3990</strain>
    </source>
</reference>
<evidence type="ECO:0000313" key="2">
    <source>
        <dbReference type="EMBL" id="MBO8459911.1"/>
    </source>
</evidence>
<dbReference type="EMBL" id="JADIMG010000064">
    <property type="protein sequence ID" value="MBO8459911.1"/>
    <property type="molecule type" value="Genomic_DNA"/>
</dbReference>
<protein>
    <submittedName>
        <fullName evidence="2">GNAT family N-acetyltransferase</fullName>
    </submittedName>
</protein>
<gene>
    <name evidence="2" type="ORF">IAA73_06230</name>
</gene>
<dbReference type="Gene3D" id="3.40.630.30">
    <property type="match status" value="1"/>
</dbReference>
<name>A0A9D9HU53_9BACT</name>
<dbReference type="AlphaFoldDB" id="A0A9D9HU53"/>
<dbReference type="Pfam" id="PF13508">
    <property type="entry name" value="Acetyltransf_7"/>
    <property type="match status" value="1"/>
</dbReference>
<comment type="caution">
    <text evidence="2">The sequence shown here is derived from an EMBL/GenBank/DDBJ whole genome shotgun (WGS) entry which is preliminary data.</text>
</comment>
<dbReference type="InterPro" id="IPR000182">
    <property type="entry name" value="GNAT_dom"/>
</dbReference>
<dbReference type="CDD" id="cd04301">
    <property type="entry name" value="NAT_SF"/>
    <property type="match status" value="1"/>
</dbReference>
<evidence type="ECO:0000259" key="1">
    <source>
        <dbReference type="PROSITE" id="PS51186"/>
    </source>
</evidence>
<evidence type="ECO:0000313" key="3">
    <source>
        <dbReference type="Proteomes" id="UP000823641"/>
    </source>
</evidence>
<dbReference type="Proteomes" id="UP000823641">
    <property type="component" value="Unassembled WGS sequence"/>
</dbReference>
<dbReference type="InterPro" id="IPR016181">
    <property type="entry name" value="Acyl_CoA_acyltransferase"/>
</dbReference>
<accession>A0A9D9HU53</accession>
<dbReference type="PROSITE" id="PS51186">
    <property type="entry name" value="GNAT"/>
    <property type="match status" value="1"/>
</dbReference>